<dbReference type="Proteomes" id="UP001315278">
    <property type="component" value="Unassembled WGS sequence"/>
</dbReference>
<dbReference type="EMBL" id="JAFCJH010000013">
    <property type="protein sequence ID" value="MBR0796769.1"/>
    <property type="molecule type" value="Genomic_DNA"/>
</dbReference>
<organism evidence="2 3">
    <name type="scientific">Bradyrhizobium jicamae</name>
    <dbReference type="NCBI Taxonomy" id="280332"/>
    <lineage>
        <taxon>Bacteria</taxon>
        <taxon>Pseudomonadati</taxon>
        <taxon>Pseudomonadota</taxon>
        <taxon>Alphaproteobacteria</taxon>
        <taxon>Hyphomicrobiales</taxon>
        <taxon>Nitrobacteraceae</taxon>
        <taxon>Bradyrhizobium</taxon>
    </lineage>
</organism>
<dbReference type="PANTHER" id="PTHR18964">
    <property type="entry name" value="ROK (REPRESSOR, ORF, KINASE) FAMILY"/>
    <property type="match status" value="1"/>
</dbReference>
<dbReference type="SUPFAM" id="SSF53067">
    <property type="entry name" value="Actin-like ATPase domain"/>
    <property type="match status" value="1"/>
</dbReference>
<accession>A0ABS5FJ00</accession>
<name>A0ABS5FJ00_9BRAD</name>
<proteinExistence type="inferred from homology"/>
<dbReference type="RefSeq" id="WP_212492980.1">
    <property type="nucleotide sequence ID" value="NZ_JAFCJH010000013.1"/>
</dbReference>
<evidence type="ECO:0000256" key="1">
    <source>
        <dbReference type="ARBA" id="ARBA00006479"/>
    </source>
</evidence>
<sequence>MAKKAKKARKARKRTSRRTVLAIDVGGTHVKVMTSMTRIKREFESGPKLSAKEMVRKVKALTGDWSYDVISVGYPGPVVHDRPVTEPHNLGKGWAGFNFQRAFGHPTKVVNDAMMQAIGSYQGGRMLFLGLGTGLGSAMIVDGVTEPMELGHLPYRNGKTFEHYVGAAGLRKHGRKRWRKTVDDVIARLFAALEPDYIVLGGGNAVLVDNPPKKVRFGDNANAFEGGFRMWKRGTRSARRRR</sequence>
<gene>
    <name evidence="2" type="ORF">JQ615_15345</name>
</gene>
<dbReference type="InterPro" id="IPR043129">
    <property type="entry name" value="ATPase_NBD"/>
</dbReference>
<dbReference type="InterPro" id="IPR000600">
    <property type="entry name" value="ROK"/>
</dbReference>
<evidence type="ECO:0000313" key="3">
    <source>
        <dbReference type="Proteomes" id="UP001315278"/>
    </source>
</evidence>
<comment type="caution">
    <text evidence="2">The sequence shown here is derived from an EMBL/GenBank/DDBJ whole genome shotgun (WGS) entry which is preliminary data.</text>
</comment>
<reference evidence="3" key="1">
    <citation type="journal article" date="2021" name="ISME J.">
        <title>Evolutionary origin and ecological implication of a unique nif island in free-living Bradyrhizobium lineages.</title>
        <authorList>
            <person name="Tao J."/>
        </authorList>
    </citation>
    <scope>NUCLEOTIDE SEQUENCE [LARGE SCALE GENOMIC DNA]</scope>
    <source>
        <strain evidence="3">SZCCT0434</strain>
    </source>
</reference>
<keyword evidence="3" id="KW-1185">Reference proteome</keyword>
<dbReference type="PANTHER" id="PTHR18964:SF149">
    <property type="entry name" value="BIFUNCTIONAL UDP-N-ACETYLGLUCOSAMINE 2-EPIMERASE_N-ACETYLMANNOSAMINE KINASE"/>
    <property type="match status" value="1"/>
</dbReference>
<dbReference type="Gene3D" id="3.30.420.40">
    <property type="match status" value="2"/>
</dbReference>
<comment type="similarity">
    <text evidence="1">Belongs to the ROK (NagC/XylR) family.</text>
</comment>
<evidence type="ECO:0000313" key="2">
    <source>
        <dbReference type="EMBL" id="MBR0796769.1"/>
    </source>
</evidence>
<protein>
    <submittedName>
        <fullName evidence="2">ROK family protein</fullName>
    </submittedName>
</protein>